<organism evidence="1 2">
    <name type="scientific">Helicobacter bilis</name>
    <dbReference type="NCBI Taxonomy" id="37372"/>
    <lineage>
        <taxon>Bacteria</taxon>
        <taxon>Pseudomonadati</taxon>
        <taxon>Campylobacterota</taxon>
        <taxon>Epsilonproteobacteria</taxon>
        <taxon>Campylobacterales</taxon>
        <taxon>Helicobacteraceae</taxon>
        <taxon>Helicobacter</taxon>
    </lineage>
</organism>
<evidence type="ECO:0000313" key="2">
    <source>
        <dbReference type="Proteomes" id="UP000029857"/>
    </source>
</evidence>
<gene>
    <name evidence="1" type="ORF">LS79_010865</name>
</gene>
<reference evidence="1 2" key="1">
    <citation type="journal article" date="2014" name="Genome Announc.">
        <title>Draft genome sequences of eight enterohepatic helicobacter species isolated from both laboratory and wild rodents.</title>
        <authorList>
            <person name="Sheh A."/>
            <person name="Shen Z."/>
            <person name="Fox J.G."/>
        </authorList>
    </citation>
    <scope>NUCLEOTIDE SEQUENCE [LARGE SCALE GENOMIC DNA]</scope>
    <source>
        <strain evidence="1 2">ATCC 49320</strain>
    </source>
</reference>
<sequence>MIYAQFDKRLKEINLSKKEFAKLVNMQYESVVNWKRAEKIPDWVKSWLYYYEKSKILDTLITSIEKLDKE</sequence>
<accession>A0A099V5Q0</accession>
<proteinExistence type="predicted"/>
<name>A0A099V5Q0_9HELI</name>
<comment type="caution">
    <text evidence="1">The sequence shown here is derived from an EMBL/GenBank/DDBJ whole genome shotgun (WGS) entry which is preliminary data.</text>
</comment>
<evidence type="ECO:0000313" key="1">
    <source>
        <dbReference type="EMBL" id="TLE07900.1"/>
    </source>
</evidence>
<dbReference type="AlphaFoldDB" id="A0A099V5Q0"/>
<dbReference type="EMBL" id="JRPJ02000069">
    <property type="protein sequence ID" value="TLE07900.1"/>
    <property type="molecule type" value="Genomic_DNA"/>
</dbReference>
<dbReference type="Proteomes" id="UP000029857">
    <property type="component" value="Unassembled WGS sequence"/>
</dbReference>
<protein>
    <recommendedName>
        <fullName evidence="3">XRE family transcriptional regulator</fullName>
    </recommendedName>
</protein>
<dbReference type="RefSeq" id="WP_034580165.1">
    <property type="nucleotide sequence ID" value="NZ_FZMS01000006.1"/>
</dbReference>
<evidence type="ECO:0008006" key="3">
    <source>
        <dbReference type="Google" id="ProtNLM"/>
    </source>
</evidence>